<dbReference type="AlphaFoldDB" id="A0AAV7ESW4"/>
<reference evidence="2 3" key="1">
    <citation type="submission" date="2021-07" db="EMBL/GenBank/DDBJ databases">
        <title>The Aristolochia fimbriata genome: insights into angiosperm evolution, floral development and chemical biosynthesis.</title>
        <authorList>
            <person name="Jiao Y."/>
        </authorList>
    </citation>
    <scope>NUCLEOTIDE SEQUENCE [LARGE SCALE GENOMIC DNA]</scope>
    <source>
        <strain evidence="2">IBCAS-2021</strain>
        <tissue evidence="2">Leaf</tissue>
    </source>
</reference>
<dbReference type="Proteomes" id="UP000825729">
    <property type="component" value="Unassembled WGS sequence"/>
</dbReference>
<evidence type="ECO:0000313" key="3">
    <source>
        <dbReference type="Proteomes" id="UP000825729"/>
    </source>
</evidence>
<feature type="transmembrane region" description="Helical" evidence="1">
    <location>
        <begin position="39"/>
        <end position="63"/>
    </location>
</feature>
<accession>A0AAV7ESW4</accession>
<proteinExistence type="predicted"/>
<dbReference type="PANTHER" id="PTHR46666">
    <property type="entry name" value="60S RIBOSOMAL L18A-LIKE PROTEIN"/>
    <property type="match status" value="1"/>
</dbReference>
<name>A0AAV7ESW4_ARIFI</name>
<evidence type="ECO:0000256" key="1">
    <source>
        <dbReference type="SAM" id="Phobius"/>
    </source>
</evidence>
<keyword evidence="1" id="KW-1133">Transmembrane helix</keyword>
<gene>
    <name evidence="2" type="ORF">H6P81_004687</name>
</gene>
<evidence type="ECO:0000313" key="2">
    <source>
        <dbReference type="EMBL" id="KAG9451783.1"/>
    </source>
</evidence>
<protein>
    <recommendedName>
        <fullName evidence="4">60S ribosomal protein L18a-like protein</fullName>
    </recommendedName>
</protein>
<evidence type="ECO:0008006" key="4">
    <source>
        <dbReference type="Google" id="ProtNLM"/>
    </source>
</evidence>
<sequence length="106" mass="12013">METDKKEMQQEHQTDERQCSLLGMGSHVSHFEDLYCKTLPCFGCGIGWFCFVAGFIFPPLWYYATILYLGSYYLKDPREREGLAASAIAALICSVMVLILTIAVFL</sequence>
<keyword evidence="1" id="KW-0472">Membrane</keyword>
<dbReference type="PANTHER" id="PTHR46666:SF2">
    <property type="entry name" value="60S RIBOSOMAL L18A-LIKE PROTEIN"/>
    <property type="match status" value="1"/>
</dbReference>
<feature type="transmembrane region" description="Helical" evidence="1">
    <location>
        <begin position="83"/>
        <end position="105"/>
    </location>
</feature>
<organism evidence="2 3">
    <name type="scientific">Aristolochia fimbriata</name>
    <name type="common">White veined hardy Dutchman's pipe vine</name>
    <dbReference type="NCBI Taxonomy" id="158543"/>
    <lineage>
        <taxon>Eukaryota</taxon>
        <taxon>Viridiplantae</taxon>
        <taxon>Streptophyta</taxon>
        <taxon>Embryophyta</taxon>
        <taxon>Tracheophyta</taxon>
        <taxon>Spermatophyta</taxon>
        <taxon>Magnoliopsida</taxon>
        <taxon>Magnoliidae</taxon>
        <taxon>Piperales</taxon>
        <taxon>Aristolochiaceae</taxon>
        <taxon>Aristolochia</taxon>
    </lineage>
</organism>
<keyword evidence="1" id="KW-0812">Transmembrane</keyword>
<comment type="caution">
    <text evidence="2">The sequence shown here is derived from an EMBL/GenBank/DDBJ whole genome shotgun (WGS) entry which is preliminary data.</text>
</comment>
<keyword evidence="3" id="KW-1185">Reference proteome</keyword>
<dbReference type="EMBL" id="JAINDJ010000003">
    <property type="protein sequence ID" value="KAG9451783.1"/>
    <property type="molecule type" value="Genomic_DNA"/>
</dbReference>